<dbReference type="Proteomes" id="UP000294678">
    <property type="component" value="Unassembled WGS sequence"/>
</dbReference>
<comment type="caution">
    <text evidence="1">The sequence shown here is derived from an EMBL/GenBank/DDBJ whole genome shotgun (WGS) entry which is preliminary data.</text>
</comment>
<dbReference type="PROSITE" id="PS51257">
    <property type="entry name" value="PROKAR_LIPOPROTEIN"/>
    <property type="match status" value="1"/>
</dbReference>
<protein>
    <recommendedName>
        <fullName evidence="3">Lipoprotein</fullName>
    </recommendedName>
</protein>
<dbReference type="RefSeq" id="WP_134113628.1">
    <property type="nucleotide sequence ID" value="NZ_SOBG01000008.1"/>
</dbReference>
<dbReference type="AlphaFoldDB" id="A0AA46I511"/>
<organism evidence="1 2">
    <name type="scientific">Hypnocyclicus thermotrophus</name>
    <dbReference type="NCBI Taxonomy" id="1627895"/>
    <lineage>
        <taxon>Bacteria</taxon>
        <taxon>Fusobacteriati</taxon>
        <taxon>Fusobacteriota</taxon>
        <taxon>Fusobacteriia</taxon>
        <taxon>Fusobacteriales</taxon>
        <taxon>Fusobacteriaceae</taxon>
        <taxon>Hypnocyclicus</taxon>
    </lineage>
</organism>
<evidence type="ECO:0008006" key="3">
    <source>
        <dbReference type="Google" id="ProtNLM"/>
    </source>
</evidence>
<keyword evidence="2" id="KW-1185">Reference proteome</keyword>
<gene>
    <name evidence="1" type="ORF">EV215_1764</name>
</gene>
<evidence type="ECO:0000313" key="2">
    <source>
        <dbReference type="Proteomes" id="UP000294678"/>
    </source>
</evidence>
<sequence>MFKNFYFFIFLFFLGCSNVSEYKNIVYKDYKTKNNFKIKNDDINTYYKSKKNLNNFFILHKTKDNIIPILHITSKEKNWVYPNKLEFISEDIFSTYFIDISENKYDNVLLFSKTTLDLKTIEKLAIPLSDSEFNTIVKYIKSIDCKIKLYSEYDNRTSYIILSDTEKKEMIKTFTLYNKLKKGEITNVN</sequence>
<evidence type="ECO:0000313" key="1">
    <source>
        <dbReference type="EMBL" id="TDT68043.1"/>
    </source>
</evidence>
<dbReference type="EMBL" id="SOBG01000008">
    <property type="protein sequence ID" value="TDT68043.1"/>
    <property type="molecule type" value="Genomic_DNA"/>
</dbReference>
<accession>A0AA46I511</accession>
<proteinExistence type="predicted"/>
<name>A0AA46I511_9FUSO</name>
<reference evidence="1 2" key="1">
    <citation type="submission" date="2019-03" db="EMBL/GenBank/DDBJ databases">
        <title>Genomic Encyclopedia of Type Strains, Phase IV (KMG-IV): sequencing the most valuable type-strain genomes for metagenomic binning, comparative biology and taxonomic classification.</title>
        <authorList>
            <person name="Goeker M."/>
        </authorList>
    </citation>
    <scope>NUCLEOTIDE SEQUENCE [LARGE SCALE GENOMIC DNA]</scope>
    <source>
        <strain evidence="1 2">DSM 100055</strain>
    </source>
</reference>